<evidence type="ECO:0000313" key="2">
    <source>
        <dbReference type="Proteomes" id="UP000658514"/>
    </source>
</evidence>
<keyword evidence="2" id="KW-1185">Reference proteome</keyword>
<accession>A0ABR8APL7</accession>
<proteinExistence type="predicted"/>
<reference evidence="1 2" key="1">
    <citation type="journal article" date="2020" name="ISME J.">
        <title>Comparative genomics reveals insights into cyanobacterial evolution and habitat adaptation.</title>
        <authorList>
            <person name="Chen M.Y."/>
            <person name="Teng W.K."/>
            <person name="Zhao L."/>
            <person name="Hu C.X."/>
            <person name="Zhou Y.K."/>
            <person name="Han B.P."/>
            <person name="Song L.R."/>
            <person name="Shu W.S."/>
        </authorList>
    </citation>
    <scope>NUCLEOTIDE SEQUENCE [LARGE SCALE GENOMIC DNA]</scope>
    <source>
        <strain evidence="1 2">FACHB-288</strain>
    </source>
</reference>
<comment type="caution">
    <text evidence="1">The sequence shown here is derived from an EMBL/GenBank/DDBJ whole genome shotgun (WGS) entry which is preliminary data.</text>
</comment>
<dbReference type="RefSeq" id="WP_190551762.1">
    <property type="nucleotide sequence ID" value="NZ_CAWPNO010000003.1"/>
</dbReference>
<evidence type="ECO:0000313" key="1">
    <source>
        <dbReference type="EMBL" id="MBD2200621.1"/>
    </source>
</evidence>
<protein>
    <submittedName>
        <fullName evidence="1">Uncharacterized protein</fullName>
    </submittedName>
</protein>
<sequence length="83" mass="9672">MNEQTLDKALYLDSRTRESVHEELEKIFNLLVDFQEHNPRVYQFLCDNKRDLSLADAIQALAQTLEVLKLDQDTFERCNALSG</sequence>
<organism evidence="1 2">
    <name type="scientific">Calothrix parietina FACHB-288</name>
    <dbReference type="NCBI Taxonomy" id="2692896"/>
    <lineage>
        <taxon>Bacteria</taxon>
        <taxon>Bacillati</taxon>
        <taxon>Cyanobacteriota</taxon>
        <taxon>Cyanophyceae</taxon>
        <taxon>Nostocales</taxon>
        <taxon>Calotrichaceae</taxon>
        <taxon>Calothrix</taxon>
    </lineage>
</organism>
<gene>
    <name evidence="1" type="ORF">H6G24_35120</name>
</gene>
<dbReference type="EMBL" id="JACJQH010000100">
    <property type="protein sequence ID" value="MBD2200621.1"/>
    <property type="molecule type" value="Genomic_DNA"/>
</dbReference>
<name>A0ABR8APL7_9CYAN</name>
<dbReference type="Proteomes" id="UP000658514">
    <property type="component" value="Unassembled WGS sequence"/>
</dbReference>